<protein>
    <submittedName>
        <fullName evidence="2">Putative membrane protein</fullName>
    </submittedName>
</protein>
<keyword evidence="1" id="KW-0472">Membrane</keyword>
<reference evidence="2 3" key="1">
    <citation type="submission" date="2020-07" db="EMBL/GenBank/DDBJ databases">
        <title>Sequencing the genomes of 1000 actinobacteria strains.</title>
        <authorList>
            <person name="Klenk H.-P."/>
        </authorList>
    </citation>
    <scope>NUCLEOTIDE SEQUENCE [LARGE SCALE GENOMIC DNA]</scope>
    <source>
        <strain evidence="2 3">DSM 103164</strain>
    </source>
</reference>
<comment type="caution">
    <text evidence="2">The sequence shown here is derived from an EMBL/GenBank/DDBJ whole genome shotgun (WGS) entry which is preliminary data.</text>
</comment>
<sequence length="424" mass="46255">MTGHARAAERDSLPDVRSTTVWGRIWRPFWVLPLVIIVVAAVVGLLLPEAERAITEHLPFVFEGGADGARSMLGTIAGAMISVTGLVFSITMVVVQLASSQFTPRVLNDFLSSRVTQATLGIFTATFVYALTVLRSVRGTSDTDSYVPQLSVTLAFVLVLASVGMFLAYIHHITRSIQVSAIVSHLGAVTMDVVTRYFPAADGPRPPEPDRPRPAAEPVRIDAVEHGVVAEISLRRLRDWATEHDALVEVLIPIGQFVAEGMPVLRVWAPGTAREDVEPLRVSVVVEEDRGFHQDPALGIRKLVDIGERALSPGINDPTTAVQVTDELHRILRALVVRRDLTSVVAVEGTVRLVHRPQRIAELVALALDELLHYGKDSPQIPPRVLAMLRDLQTVALPEHAEALRGWERIADDAARRLARSPGG</sequence>
<dbReference type="AlphaFoldDB" id="A0A7Z0D846"/>
<gene>
    <name evidence="2" type="ORF">GGQ54_001197</name>
</gene>
<dbReference type="EMBL" id="JACBZS010000001">
    <property type="protein sequence ID" value="NYI70637.1"/>
    <property type="molecule type" value="Genomic_DNA"/>
</dbReference>
<name>A0A7Z0D846_9ACTN</name>
<feature type="transmembrane region" description="Helical" evidence="1">
    <location>
        <begin position="115"/>
        <end position="134"/>
    </location>
</feature>
<keyword evidence="1" id="KW-0812">Transmembrane</keyword>
<keyword evidence="3" id="KW-1185">Reference proteome</keyword>
<proteinExistence type="predicted"/>
<dbReference type="Proteomes" id="UP000527616">
    <property type="component" value="Unassembled WGS sequence"/>
</dbReference>
<keyword evidence="1" id="KW-1133">Transmembrane helix</keyword>
<feature type="transmembrane region" description="Helical" evidence="1">
    <location>
        <begin position="146"/>
        <end position="170"/>
    </location>
</feature>
<dbReference type="Pfam" id="PF10011">
    <property type="entry name" value="DUF2254"/>
    <property type="match status" value="1"/>
</dbReference>
<evidence type="ECO:0000313" key="3">
    <source>
        <dbReference type="Proteomes" id="UP000527616"/>
    </source>
</evidence>
<accession>A0A7Z0D846</accession>
<evidence type="ECO:0000313" key="2">
    <source>
        <dbReference type="EMBL" id="NYI70637.1"/>
    </source>
</evidence>
<evidence type="ECO:0000256" key="1">
    <source>
        <dbReference type="SAM" id="Phobius"/>
    </source>
</evidence>
<feature type="transmembrane region" description="Helical" evidence="1">
    <location>
        <begin position="29"/>
        <end position="50"/>
    </location>
</feature>
<dbReference type="InterPro" id="IPR018723">
    <property type="entry name" value="DUF2254_membrane"/>
</dbReference>
<dbReference type="RefSeq" id="WP_179444571.1">
    <property type="nucleotide sequence ID" value="NZ_JACBZS010000001.1"/>
</dbReference>
<organism evidence="2 3">
    <name type="scientific">Naumannella cuiyingiana</name>
    <dbReference type="NCBI Taxonomy" id="1347891"/>
    <lineage>
        <taxon>Bacteria</taxon>
        <taxon>Bacillati</taxon>
        <taxon>Actinomycetota</taxon>
        <taxon>Actinomycetes</taxon>
        <taxon>Propionibacteriales</taxon>
        <taxon>Propionibacteriaceae</taxon>
        <taxon>Naumannella</taxon>
    </lineage>
</organism>
<feature type="transmembrane region" description="Helical" evidence="1">
    <location>
        <begin position="71"/>
        <end position="95"/>
    </location>
</feature>